<name>A0A482W1M2_ASBVE</name>
<dbReference type="InterPro" id="IPR017996">
    <property type="entry name" value="MRJP/yellow-related"/>
</dbReference>
<comment type="subcellular location">
    <subcellularLocation>
        <location evidence="1">Secreted</location>
    </subcellularLocation>
</comment>
<keyword evidence="4 5" id="KW-0732">Signal</keyword>
<keyword evidence="3" id="KW-0964">Secreted</keyword>
<comment type="similarity">
    <text evidence="2">Belongs to the major royal jelly protein family.</text>
</comment>
<organism evidence="6 7">
    <name type="scientific">Asbolus verrucosus</name>
    <name type="common">Desert ironclad beetle</name>
    <dbReference type="NCBI Taxonomy" id="1661398"/>
    <lineage>
        <taxon>Eukaryota</taxon>
        <taxon>Metazoa</taxon>
        <taxon>Ecdysozoa</taxon>
        <taxon>Arthropoda</taxon>
        <taxon>Hexapoda</taxon>
        <taxon>Insecta</taxon>
        <taxon>Pterygota</taxon>
        <taxon>Neoptera</taxon>
        <taxon>Endopterygota</taxon>
        <taxon>Coleoptera</taxon>
        <taxon>Polyphaga</taxon>
        <taxon>Cucujiformia</taxon>
        <taxon>Tenebrionidae</taxon>
        <taxon>Pimeliinae</taxon>
        <taxon>Asbolus</taxon>
    </lineage>
</organism>
<dbReference type="GO" id="GO:0005576">
    <property type="term" value="C:extracellular region"/>
    <property type="evidence" value="ECO:0007669"/>
    <property type="project" value="UniProtKB-SubCell"/>
</dbReference>
<accession>A0A482W1M2</accession>
<proteinExistence type="inferred from homology"/>
<evidence type="ECO:0000313" key="6">
    <source>
        <dbReference type="EMBL" id="RZC38990.1"/>
    </source>
</evidence>
<gene>
    <name evidence="6" type="ORF">BDFB_004426</name>
</gene>
<dbReference type="InterPro" id="IPR011042">
    <property type="entry name" value="6-blade_b-propeller_TolB-like"/>
</dbReference>
<dbReference type="SUPFAM" id="SSF101898">
    <property type="entry name" value="NHL repeat"/>
    <property type="match status" value="1"/>
</dbReference>
<evidence type="ECO:0000256" key="1">
    <source>
        <dbReference type="ARBA" id="ARBA00004613"/>
    </source>
</evidence>
<keyword evidence="7" id="KW-1185">Reference proteome</keyword>
<dbReference type="STRING" id="1661398.A0A482W1M2"/>
<dbReference type="OrthoDB" id="6583604at2759"/>
<evidence type="ECO:0000256" key="4">
    <source>
        <dbReference type="ARBA" id="ARBA00022729"/>
    </source>
</evidence>
<protein>
    <submittedName>
        <fullName evidence="6">MRJP domain containing protein</fullName>
    </submittedName>
</protein>
<dbReference type="Proteomes" id="UP000292052">
    <property type="component" value="Unassembled WGS sequence"/>
</dbReference>
<dbReference type="Pfam" id="PF03022">
    <property type="entry name" value="MRJP"/>
    <property type="match status" value="1"/>
</dbReference>
<dbReference type="Gene3D" id="2.120.10.30">
    <property type="entry name" value="TolB, C-terminal domain"/>
    <property type="match status" value="1"/>
</dbReference>
<evidence type="ECO:0000256" key="5">
    <source>
        <dbReference type="SAM" id="SignalP"/>
    </source>
</evidence>
<dbReference type="EMBL" id="QDEB01038222">
    <property type="protein sequence ID" value="RZC38990.1"/>
    <property type="molecule type" value="Genomic_DNA"/>
</dbReference>
<sequence>MIVQTLIVSAFAIVAVSAHCDREIVKPVEWTGGNFGWPNQATKSIYQASGRFIQKNAIATRAQIYRDDVIVALPRYKPGVPATLARLSLKHRGCEATLTPFPCWTTQEEGNCNALQSVVDIFADPNDILWVLDVGVVNTLDTPIRRCPPKVVAISLRTGKLVKTLDLSGLVAQASRLQYIAVEYACDGRPFAYVSDAATRSVLVFDVAGNRGYRVVLPKAVAPGKRDVLYIALIHKGNGNNFLMLTYLSSAKIFMIRTDYLRAGCTEGKIIDHGTKDGKIIILGTDLGTAVFFRYEGKPEVYRWDASLPLAPGLPVLVYKSPKCYLSTHALADLKRERMRLLESNFPDFIQNTVGCGASQRITLMGGCVNRKNPLPVHT</sequence>
<evidence type="ECO:0000256" key="3">
    <source>
        <dbReference type="ARBA" id="ARBA00022525"/>
    </source>
</evidence>
<comment type="caution">
    <text evidence="6">The sequence shown here is derived from an EMBL/GenBank/DDBJ whole genome shotgun (WGS) entry which is preliminary data.</text>
</comment>
<evidence type="ECO:0000313" key="7">
    <source>
        <dbReference type="Proteomes" id="UP000292052"/>
    </source>
</evidence>
<feature type="chain" id="PRO_5019712874" evidence="5">
    <location>
        <begin position="19"/>
        <end position="379"/>
    </location>
</feature>
<dbReference type="PANTHER" id="PTHR10009:SF8">
    <property type="entry name" value="IP19120P"/>
    <property type="match status" value="1"/>
</dbReference>
<evidence type="ECO:0000256" key="2">
    <source>
        <dbReference type="ARBA" id="ARBA00009127"/>
    </source>
</evidence>
<feature type="signal peptide" evidence="5">
    <location>
        <begin position="1"/>
        <end position="18"/>
    </location>
</feature>
<dbReference type="PANTHER" id="PTHR10009">
    <property type="entry name" value="PROTEIN YELLOW-RELATED"/>
    <property type="match status" value="1"/>
</dbReference>
<reference evidence="6 7" key="1">
    <citation type="submission" date="2017-03" db="EMBL/GenBank/DDBJ databases">
        <title>Genome of the blue death feigning beetle - Asbolus verrucosus.</title>
        <authorList>
            <person name="Rider S.D."/>
        </authorList>
    </citation>
    <scope>NUCLEOTIDE SEQUENCE [LARGE SCALE GENOMIC DNA]</scope>
    <source>
        <strain evidence="6">Butters</strain>
        <tissue evidence="6">Head and leg muscle</tissue>
    </source>
</reference>
<dbReference type="AlphaFoldDB" id="A0A482W1M2"/>